<gene>
    <name evidence="2" type="ORF">ACFSXZ_35580</name>
</gene>
<evidence type="ECO:0000256" key="1">
    <source>
        <dbReference type="SAM" id="MobiDB-lite"/>
    </source>
</evidence>
<evidence type="ECO:0000313" key="2">
    <source>
        <dbReference type="EMBL" id="MFD2421667.1"/>
    </source>
</evidence>
<keyword evidence="3" id="KW-1185">Reference proteome</keyword>
<name>A0ABW5G7G9_9PSEU</name>
<dbReference type="RefSeq" id="WP_378270378.1">
    <property type="nucleotide sequence ID" value="NZ_JBHUKR010000022.1"/>
</dbReference>
<accession>A0ABW5G7G9</accession>
<proteinExistence type="predicted"/>
<dbReference type="EMBL" id="JBHUKR010000022">
    <property type="protein sequence ID" value="MFD2421667.1"/>
    <property type="molecule type" value="Genomic_DNA"/>
</dbReference>
<sequence length="98" mass="10579">MTNRLLMPNDAVREADIRRPDGTTRRYRGGIVTPADRHDEQALREFGATAAGLGLWSTRSSGRRCTACGFASFFARCGRCGGDCPKETPTCPASPTAE</sequence>
<evidence type="ECO:0000313" key="3">
    <source>
        <dbReference type="Proteomes" id="UP001597417"/>
    </source>
</evidence>
<comment type="caution">
    <text evidence="2">The sequence shown here is derived from an EMBL/GenBank/DDBJ whole genome shotgun (WGS) entry which is preliminary data.</text>
</comment>
<feature type="compositionally biased region" description="Basic and acidic residues" evidence="1">
    <location>
        <begin position="11"/>
        <end position="24"/>
    </location>
</feature>
<dbReference type="Proteomes" id="UP001597417">
    <property type="component" value="Unassembled WGS sequence"/>
</dbReference>
<reference evidence="3" key="1">
    <citation type="journal article" date="2019" name="Int. J. Syst. Evol. Microbiol.">
        <title>The Global Catalogue of Microorganisms (GCM) 10K type strain sequencing project: providing services to taxonomists for standard genome sequencing and annotation.</title>
        <authorList>
            <consortium name="The Broad Institute Genomics Platform"/>
            <consortium name="The Broad Institute Genome Sequencing Center for Infectious Disease"/>
            <person name="Wu L."/>
            <person name="Ma J."/>
        </authorList>
    </citation>
    <scope>NUCLEOTIDE SEQUENCE [LARGE SCALE GENOMIC DNA]</scope>
    <source>
        <strain evidence="3">CGMCC 4.7645</strain>
    </source>
</reference>
<feature type="region of interest" description="Disordered" evidence="1">
    <location>
        <begin position="1"/>
        <end position="30"/>
    </location>
</feature>
<organism evidence="2 3">
    <name type="scientific">Amycolatopsis pigmentata</name>
    <dbReference type="NCBI Taxonomy" id="450801"/>
    <lineage>
        <taxon>Bacteria</taxon>
        <taxon>Bacillati</taxon>
        <taxon>Actinomycetota</taxon>
        <taxon>Actinomycetes</taxon>
        <taxon>Pseudonocardiales</taxon>
        <taxon>Pseudonocardiaceae</taxon>
        <taxon>Amycolatopsis</taxon>
    </lineage>
</organism>
<protein>
    <submittedName>
        <fullName evidence="2">Uncharacterized protein</fullName>
    </submittedName>
</protein>